<dbReference type="PANTHER" id="PTHR36573:SF1">
    <property type="entry name" value="INTERMEMBRANE PHOSPHOLIPID TRANSPORT SYSTEM BINDING PROTEIN MLAC"/>
    <property type="match status" value="1"/>
</dbReference>
<reference evidence="2 3" key="1">
    <citation type="submission" date="2018-11" db="EMBL/GenBank/DDBJ databases">
        <authorList>
            <person name="Ye M.-Q."/>
            <person name="Du Z.-J."/>
        </authorList>
    </citation>
    <scope>NUCLEOTIDE SEQUENCE [LARGE SCALE GENOMIC DNA]</scope>
    <source>
        <strain evidence="2 3">U0105</strain>
    </source>
</reference>
<dbReference type="Gene3D" id="3.10.450.710">
    <property type="entry name" value="Tgt2/MlaC"/>
    <property type="match status" value="1"/>
</dbReference>
<dbReference type="PIRSF" id="PIRSF004649">
    <property type="entry name" value="MlaC"/>
    <property type="match status" value="1"/>
</dbReference>
<dbReference type="AlphaFoldDB" id="A0A3N5Y2G3"/>
<dbReference type="InterPro" id="IPR042245">
    <property type="entry name" value="Tgt2/MlaC_sf"/>
</dbReference>
<dbReference type="EMBL" id="RPOK01000001">
    <property type="protein sequence ID" value="RPJ68067.1"/>
    <property type="molecule type" value="Genomic_DNA"/>
</dbReference>
<keyword evidence="1" id="KW-0732">Signal</keyword>
<protein>
    <submittedName>
        <fullName evidence="2">ABC transporter substrate-binding protein</fullName>
    </submittedName>
</protein>
<keyword evidence="3" id="KW-1185">Reference proteome</keyword>
<feature type="signal peptide" evidence="1">
    <location>
        <begin position="1"/>
        <end position="21"/>
    </location>
</feature>
<dbReference type="Proteomes" id="UP000275281">
    <property type="component" value="Unassembled WGS sequence"/>
</dbReference>
<accession>A0A3N5Y2G3</accession>
<name>A0A3N5Y2G3_9ALTE</name>
<proteinExistence type="predicted"/>
<dbReference type="PANTHER" id="PTHR36573">
    <property type="entry name" value="INTERMEMBRANE PHOSPHOLIPID TRANSPORT SYSTEM BINDING PROTEIN MLAC"/>
    <property type="match status" value="1"/>
</dbReference>
<evidence type="ECO:0000313" key="3">
    <source>
        <dbReference type="Proteomes" id="UP000275281"/>
    </source>
</evidence>
<comment type="caution">
    <text evidence="2">The sequence shown here is derived from an EMBL/GenBank/DDBJ whole genome shotgun (WGS) entry which is preliminary data.</text>
</comment>
<dbReference type="InterPro" id="IPR008869">
    <property type="entry name" value="MlaC/ttg2D"/>
</dbReference>
<feature type="chain" id="PRO_5018162737" evidence="1">
    <location>
        <begin position="22"/>
        <end position="221"/>
    </location>
</feature>
<dbReference type="RefSeq" id="WP_124026069.1">
    <property type="nucleotide sequence ID" value="NZ_JBHRSN010000005.1"/>
</dbReference>
<sequence>MMKFFTTLIIAIGLTASSMVAAQENAENPYELVQSVAMKTFDRMKNEQAAIEQDPERLRQIMEQELLPHIDYQFAAFKVLGKHFRSVPKEKLAEYVKVFREYLITTYAVAMGYYDNQTVQFEPAGSIDGKKAVTVRAVVKDPVRPDIKIAFQVRKSSNTNQWKAYDMVAEGISLIDAKRSEFESILRQDGIDAVLAIMRDKIERPIELNADDKKAKAESAE</sequence>
<dbReference type="Pfam" id="PF05494">
    <property type="entry name" value="MlaC"/>
    <property type="match status" value="1"/>
</dbReference>
<organism evidence="2 3">
    <name type="scientific">Alteromonas sediminis</name>
    <dbReference type="NCBI Taxonomy" id="2259342"/>
    <lineage>
        <taxon>Bacteria</taxon>
        <taxon>Pseudomonadati</taxon>
        <taxon>Pseudomonadota</taxon>
        <taxon>Gammaproteobacteria</taxon>
        <taxon>Alteromonadales</taxon>
        <taxon>Alteromonadaceae</taxon>
        <taxon>Alteromonas/Salinimonas group</taxon>
        <taxon>Alteromonas</taxon>
    </lineage>
</organism>
<evidence type="ECO:0000313" key="2">
    <source>
        <dbReference type="EMBL" id="RPJ68067.1"/>
    </source>
</evidence>
<dbReference type="OrthoDB" id="9787053at2"/>
<evidence type="ECO:0000256" key="1">
    <source>
        <dbReference type="SAM" id="SignalP"/>
    </source>
</evidence>
<gene>
    <name evidence="2" type="ORF">DRW07_01240</name>
</gene>